<evidence type="ECO:0000313" key="1">
    <source>
        <dbReference type="EMBL" id="KAI7751640.1"/>
    </source>
</evidence>
<sequence length="51" mass="5872">MMYEPGTSGIEMLRRSKDDDKETWGFLKVMFEDDGTSRIKLLNHLALNLPA</sequence>
<proteinExistence type="predicted"/>
<keyword evidence="2" id="KW-1185">Reference proteome</keyword>
<dbReference type="AlphaFoldDB" id="A0AAD5D4P6"/>
<organism evidence="1 2">
    <name type="scientific">Ambrosia artemisiifolia</name>
    <name type="common">Common ragweed</name>
    <dbReference type="NCBI Taxonomy" id="4212"/>
    <lineage>
        <taxon>Eukaryota</taxon>
        <taxon>Viridiplantae</taxon>
        <taxon>Streptophyta</taxon>
        <taxon>Embryophyta</taxon>
        <taxon>Tracheophyta</taxon>
        <taxon>Spermatophyta</taxon>
        <taxon>Magnoliopsida</taxon>
        <taxon>eudicotyledons</taxon>
        <taxon>Gunneridae</taxon>
        <taxon>Pentapetalae</taxon>
        <taxon>asterids</taxon>
        <taxon>campanulids</taxon>
        <taxon>Asterales</taxon>
        <taxon>Asteraceae</taxon>
        <taxon>Asteroideae</taxon>
        <taxon>Heliantheae alliance</taxon>
        <taxon>Heliantheae</taxon>
        <taxon>Ambrosia</taxon>
    </lineage>
</organism>
<dbReference type="Proteomes" id="UP001206925">
    <property type="component" value="Unassembled WGS sequence"/>
</dbReference>
<dbReference type="EMBL" id="JAMZMK010005864">
    <property type="protein sequence ID" value="KAI7751640.1"/>
    <property type="molecule type" value="Genomic_DNA"/>
</dbReference>
<reference evidence="1" key="1">
    <citation type="submission" date="2022-06" db="EMBL/GenBank/DDBJ databases">
        <title>Uncovering the hologenomic basis of an extraordinary plant invasion.</title>
        <authorList>
            <person name="Bieker V.C."/>
            <person name="Martin M.D."/>
            <person name="Gilbert T."/>
            <person name="Hodgins K."/>
            <person name="Battlay P."/>
            <person name="Petersen B."/>
            <person name="Wilson J."/>
        </authorList>
    </citation>
    <scope>NUCLEOTIDE SEQUENCE</scope>
    <source>
        <strain evidence="1">AA19_3_7</strain>
        <tissue evidence="1">Leaf</tissue>
    </source>
</reference>
<gene>
    <name evidence="1" type="ORF">M8C21_005049</name>
</gene>
<evidence type="ECO:0000313" key="2">
    <source>
        <dbReference type="Proteomes" id="UP001206925"/>
    </source>
</evidence>
<feature type="non-terminal residue" evidence="1">
    <location>
        <position position="51"/>
    </location>
</feature>
<comment type="caution">
    <text evidence="1">The sequence shown here is derived from an EMBL/GenBank/DDBJ whole genome shotgun (WGS) entry which is preliminary data.</text>
</comment>
<protein>
    <submittedName>
        <fullName evidence="1">Uncharacterized protein</fullName>
    </submittedName>
</protein>
<name>A0AAD5D4P6_AMBAR</name>
<accession>A0AAD5D4P6</accession>